<evidence type="ECO:0000313" key="3">
    <source>
        <dbReference type="Proteomes" id="UP001341281"/>
    </source>
</evidence>
<keyword evidence="3" id="KW-1185">Reference proteome</keyword>
<evidence type="ECO:0000256" key="1">
    <source>
        <dbReference type="SAM" id="MobiDB-lite"/>
    </source>
</evidence>
<proteinExistence type="predicted"/>
<name>A0AAQ3PTQ3_PASNO</name>
<sequence length="160" mass="17691">MLGLRDHISRPAPSDPCKPRNQWPPLLSMPLFSSHALTHPPMLTPRARCPFLGSPLLNWKRRVKTQDTDDLPPLRPRTGIHPGSTAAPHRTGATIASPRPAGRLPPEHDQSHPPAPATASRDPVQRAVVSLRAKTTKEETIECVFGLHKFRGRMVTRVGR</sequence>
<evidence type="ECO:0000313" key="2">
    <source>
        <dbReference type="EMBL" id="WVZ56645.1"/>
    </source>
</evidence>
<feature type="region of interest" description="Disordered" evidence="1">
    <location>
        <begin position="63"/>
        <end position="125"/>
    </location>
</feature>
<protein>
    <submittedName>
        <fullName evidence="2">Uncharacterized protein</fullName>
    </submittedName>
</protein>
<organism evidence="2 3">
    <name type="scientific">Paspalum notatum var. saurae</name>
    <dbReference type="NCBI Taxonomy" id="547442"/>
    <lineage>
        <taxon>Eukaryota</taxon>
        <taxon>Viridiplantae</taxon>
        <taxon>Streptophyta</taxon>
        <taxon>Embryophyta</taxon>
        <taxon>Tracheophyta</taxon>
        <taxon>Spermatophyta</taxon>
        <taxon>Magnoliopsida</taxon>
        <taxon>Liliopsida</taxon>
        <taxon>Poales</taxon>
        <taxon>Poaceae</taxon>
        <taxon>PACMAD clade</taxon>
        <taxon>Panicoideae</taxon>
        <taxon>Andropogonodae</taxon>
        <taxon>Paspaleae</taxon>
        <taxon>Paspalinae</taxon>
        <taxon>Paspalum</taxon>
    </lineage>
</organism>
<accession>A0AAQ3PTQ3</accession>
<gene>
    <name evidence="2" type="ORF">U9M48_007141</name>
</gene>
<dbReference type="EMBL" id="CP144746">
    <property type="protein sequence ID" value="WVZ56645.1"/>
    <property type="molecule type" value="Genomic_DNA"/>
</dbReference>
<feature type="region of interest" description="Disordered" evidence="1">
    <location>
        <begin position="1"/>
        <end position="22"/>
    </location>
</feature>
<reference evidence="2 3" key="1">
    <citation type="submission" date="2024-02" db="EMBL/GenBank/DDBJ databases">
        <title>High-quality chromosome-scale genome assembly of Pensacola bahiagrass (Paspalum notatum Flugge var. saurae).</title>
        <authorList>
            <person name="Vega J.M."/>
            <person name="Podio M."/>
            <person name="Orjuela J."/>
            <person name="Siena L.A."/>
            <person name="Pessino S.C."/>
            <person name="Combes M.C."/>
            <person name="Mariac C."/>
            <person name="Albertini E."/>
            <person name="Pupilli F."/>
            <person name="Ortiz J.P.A."/>
            <person name="Leblanc O."/>
        </authorList>
    </citation>
    <scope>NUCLEOTIDE SEQUENCE [LARGE SCALE GENOMIC DNA]</scope>
    <source>
        <strain evidence="2">R1</strain>
        <tissue evidence="2">Leaf</tissue>
    </source>
</reference>
<dbReference type="AlphaFoldDB" id="A0AAQ3PTQ3"/>
<dbReference type="Proteomes" id="UP001341281">
    <property type="component" value="Chromosome 02"/>
</dbReference>